<keyword evidence="2" id="KW-1185">Reference proteome</keyword>
<gene>
    <name evidence="1" type="ORF">SAMN04488522_101358</name>
</gene>
<dbReference type="STRING" id="288992.SAMN04488522_101358"/>
<protein>
    <submittedName>
        <fullName evidence="1">Uncharacterized protein</fullName>
    </submittedName>
</protein>
<sequence>MQQSILPIREASRKELLDLGMRNTLINYKVQKARGIHVVQEKSTSIILPGRA</sequence>
<reference evidence="2" key="1">
    <citation type="submission" date="2016-11" db="EMBL/GenBank/DDBJ databases">
        <authorList>
            <person name="Varghese N."/>
            <person name="Submissions S."/>
        </authorList>
    </citation>
    <scope>NUCLEOTIDE SEQUENCE [LARGE SCALE GENOMIC DNA]</scope>
    <source>
        <strain evidence="2">DSM 16990</strain>
    </source>
</reference>
<dbReference type="EMBL" id="FQUQ01000001">
    <property type="protein sequence ID" value="SHE49237.1"/>
    <property type="molecule type" value="Genomic_DNA"/>
</dbReference>
<evidence type="ECO:0000313" key="2">
    <source>
        <dbReference type="Proteomes" id="UP000184287"/>
    </source>
</evidence>
<organism evidence="1 2">
    <name type="scientific">Pedobacter caeni</name>
    <dbReference type="NCBI Taxonomy" id="288992"/>
    <lineage>
        <taxon>Bacteria</taxon>
        <taxon>Pseudomonadati</taxon>
        <taxon>Bacteroidota</taxon>
        <taxon>Sphingobacteriia</taxon>
        <taxon>Sphingobacteriales</taxon>
        <taxon>Sphingobacteriaceae</taxon>
        <taxon>Pedobacter</taxon>
    </lineage>
</organism>
<accession>A0A1M4TY36</accession>
<evidence type="ECO:0000313" key="1">
    <source>
        <dbReference type="EMBL" id="SHE49237.1"/>
    </source>
</evidence>
<dbReference type="AlphaFoldDB" id="A0A1M4TY36"/>
<proteinExistence type="predicted"/>
<name>A0A1M4TY36_9SPHI</name>
<dbReference type="Proteomes" id="UP000184287">
    <property type="component" value="Unassembled WGS sequence"/>
</dbReference>